<reference evidence="2 3" key="1">
    <citation type="submission" date="2017-10" db="EMBL/GenBank/DDBJ databases">
        <title>Comparative genomics in systemic dimorphic fungi from Ajellomycetaceae.</title>
        <authorList>
            <person name="Munoz J.F."/>
            <person name="Mcewen J.G."/>
            <person name="Clay O.K."/>
            <person name="Cuomo C.A."/>
        </authorList>
    </citation>
    <scope>NUCLEOTIDE SEQUENCE [LARGE SCALE GENOMIC DNA]</scope>
    <source>
        <strain evidence="2 3">UAMH5409</strain>
    </source>
</reference>
<dbReference type="Proteomes" id="UP000223968">
    <property type="component" value="Unassembled WGS sequence"/>
</dbReference>
<protein>
    <submittedName>
        <fullName evidence="2">Uncharacterized protein</fullName>
    </submittedName>
</protein>
<organism evidence="2 3">
    <name type="scientific">Helicocarpus griseus UAMH5409</name>
    <dbReference type="NCBI Taxonomy" id="1447875"/>
    <lineage>
        <taxon>Eukaryota</taxon>
        <taxon>Fungi</taxon>
        <taxon>Dikarya</taxon>
        <taxon>Ascomycota</taxon>
        <taxon>Pezizomycotina</taxon>
        <taxon>Eurotiomycetes</taxon>
        <taxon>Eurotiomycetidae</taxon>
        <taxon>Onygenales</taxon>
        <taxon>Ajellomycetaceae</taxon>
        <taxon>Helicocarpus</taxon>
    </lineage>
</organism>
<proteinExistence type="predicted"/>
<dbReference type="OrthoDB" id="4422094at2759"/>
<sequence length="332" mass="37937">MAAEPSDTLQDEDSTRSAASNTLQREIPSPNRMIMLLLQPPCKWTSEQLELARVNAEHCIPSTEFLEGSDDLPDDLFESLAIPFCEVKRATLLGHNYYRTTFRAVFFSLRDIAQTSDYDISPFFLGYLMDKVIEVCRSSLRLVFASKPKIPFKLPLLSRRPGIKCAGSITQRRIKGYCSTPLVLFSVVKKPCYKRDTTIARYEVPQCLIQAVRAYSRNPYLNAYTAFVVVLNGTRAHVSRATFSRAYIHGLYEAYSVNEEMQLSRSESFELLDQDGRREFMRLLIGVLRYVARSRQSMVAPPGEKEVCKRTEAVREERAMFEVPKRLAEKAL</sequence>
<dbReference type="AlphaFoldDB" id="A0A2B7Y4E2"/>
<comment type="caution">
    <text evidence="2">The sequence shown here is derived from an EMBL/GenBank/DDBJ whole genome shotgun (WGS) entry which is preliminary data.</text>
</comment>
<accession>A0A2B7Y4E2</accession>
<evidence type="ECO:0000313" key="3">
    <source>
        <dbReference type="Proteomes" id="UP000223968"/>
    </source>
</evidence>
<dbReference type="EMBL" id="PDNB01000001">
    <property type="protein sequence ID" value="PGH18984.1"/>
    <property type="molecule type" value="Genomic_DNA"/>
</dbReference>
<gene>
    <name evidence="2" type="ORF">AJ79_00017</name>
</gene>
<evidence type="ECO:0000256" key="1">
    <source>
        <dbReference type="SAM" id="MobiDB-lite"/>
    </source>
</evidence>
<name>A0A2B7Y4E2_9EURO</name>
<evidence type="ECO:0000313" key="2">
    <source>
        <dbReference type="EMBL" id="PGH18984.1"/>
    </source>
</evidence>
<feature type="region of interest" description="Disordered" evidence="1">
    <location>
        <begin position="1"/>
        <end position="24"/>
    </location>
</feature>
<keyword evidence="3" id="KW-1185">Reference proteome</keyword>